<evidence type="ECO:0000313" key="6">
    <source>
        <dbReference type="EMBL" id="KAK2154396.1"/>
    </source>
</evidence>
<evidence type="ECO:0008006" key="8">
    <source>
        <dbReference type="Google" id="ProtNLM"/>
    </source>
</evidence>
<feature type="region of interest" description="Disordered" evidence="3">
    <location>
        <begin position="439"/>
        <end position="462"/>
    </location>
</feature>
<name>A0AAD9JJT9_9ANNE</name>
<feature type="coiled-coil region" evidence="2">
    <location>
        <begin position="565"/>
        <end position="596"/>
    </location>
</feature>
<keyword evidence="7" id="KW-1185">Reference proteome</keyword>
<feature type="compositionally biased region" description="Basic and acidic residues" evidence="3">
    <location>
        <begin position="439"/>
        <end position="450"/>
    </location>
</feature>
<evidence type="ECO:0000256" key="1">
    <source>
        <dbReference type="ARBA" id="ARBA00022468"/>
    </source>
</evidence>
<dbReference type="PANTHER" id="PTHR15228">
    <property type="entry name" value="SPERMATHECAL PHYSIOLOGY VARIANT"/>
    <property type="match status" value="1"/>
</dbReference>
<dbReference type="GO" id="GO:0051056">
    <property type="term" value="P:regulation of small GTPase mediated signal transduction"/>
    <property type="evidence" value="ECO:0007669"/>
    <property type="project" value="UniProtKB-ARBA"/>
</dbReference>
<feature type="region of interest" description="Disordered" evidence="3">
    <location>
        <begin position="492"/>
        <end position="526"/>
    </location>
</feature>
<gene>
    <name evidence="6" type="ORF">LSH36_269g04033</name>
</gene>
<evidence type="ECO:0000256" key="3">
    <source>
        <dbReference type="SAM" id="MobiDB-lite"/>
    </source>
</evidence>
<dbReference type="SMART" id="SM00324">
    <property type="entry name" value="RhoGAP"/>
    <property type="match status" value="1"/>
</dbReference>
<evidence type="ECO:0000259" key="5">
    <source>
        <dbReference type="PROSITE" id="PS50238"/>
    </source>
</evidence>
<organism evidence="6 7">
    <name type="scientific">Paralvinella palmiformis</name>
    <dbReference type="NCBI Taxonomy" id="53620"/>
    <lineage>
        <taxon>Eukaryota</taxon>
        <taxon>Metazoa</taxon>
        <taxon>Spiralia</taxon>
        <taxon>Lophotrochozoa</taxon>
        <taxon>Annelida</taxon>
        <taxon>Polychaeta</taxon>
        <taxon>Sedentaria</taxon>
        <taxon>Canalipalpata</taxon>
        <taxon>Terebellida</taxon>
        <taxon>Terebelliformia</taxon>
        <taxon>Alvinellidae</taxon>
        <taxon>Paralvinella</taxon>
    </lineage>
</organism>
<dbReference type="PANTHER" id="PTHR15228:SF24">
    <property type="entry name" value="RHO-GAP DOMAIN-CONTAINING PROTEIN"/>
    <property type="match status" value="1"/>
</dbReference>
<keyword evidence="1" id="KW-0343">GTPase activation</keyword>
<accession>A0AAD9JJT9</accession>
<dbReference type="InterPro" id="IPR001849">
    <property type="entry name" value="PH_domain"/>
</dbReference>
<evidence type="ECO:0000259" key="4">
    <source>
        <dbReference type="PROSITE" id="PS50003"/>
    </source>
</evidence>
<feature type="domain" description="Rho-GAP" evidence="5">
    <location>
        <begin position="156"/>
        <end position="352"/>
    </location>
</feature>
<reference evidence="6" key="1">
    <citation type="journal article" date="2023" name="Mol. Biol. Evol.">
        <title>Third-Generation Sequencing Reveals the Adaptive Role of the Epigenome in Three Deep-Sea Polychaetes.</title>
        <authorList>
            <person name="Perez M."/>
            <person name="Aroh O."/>
            <person name="Sun Y."/>
            <person name="Lan Y."/>
            <person name="Juniper S.K."/>
            <person name="Young C.R."/>
            <person name="Angers B."/>
            <person name="Qian P.Y."/>
        </authorList>
    </citation>
    <scope>NUCLEOTIDE SEQUENCE</scope>
    <source>
        <strain evidence="6">P08H-3</strain>
    </source>
</reference>
<dbReference type="PROSITE" id="PS50238">
    <property type="entry name" value="RHOGAP"/>
    <property type="match status" value="1"/>
</dbReference>
<evidence type="ECO:0000313" key="7">
    <source>
        <dbReference type="Proteomes" id="UP001208570"/>
    </source>
</evidence>
<dbReference type="SUPFAM" id="SSF50729">
    <property type="entry name" value="PH domain-like"/>
    <property type="match status" value="1"/>
</dbReference>
<dbReference type="InterPro" id="IPR008936">
    <property type="entry name" value="Rho_GTPase_activation_prot"/>
</dbReference>
<dbReference type="PROSITE" id="PS50003">
    <property type="entry name" value="PH_DOMAIN"/>
    <property type="match status" value="1"/>
</dbReference>
<dbReference type="Proteomes" id="UP001208570">
    <property type="component" value="Unassembled WGS sequence"/>
</dbReference>
<dbReference type="InterPro" id="IPR011993">
    <property type="entry name" value="PH-like_dom_sf"/>
</dbReference>
<evidence type="ECO:0000256" key="2">
    <source>
        <dbReference type="SAM" id="Coils"/>
    </source>
</evidence>
<dbReference type="Pfam" id="PF00169">
    <property type="entry name" value="PH"/>
    <property type="match status" value="1"/>
</dbReference>
<dbReference type="InterPro" id="IPR051025">
    <property type="entry name" value="RhoGAP"/>
</dbReference>
<comment type="caution">
    <text evidence="6">The sequence shown here is derived from an EMBL/GenBank/DDBJ whole genome shotgun (WGS) entry which is preliminary data.</text>
</comment>
<dbReference type="SMART" id="SM00233">
    <property type="entry name" value="PH"/>
    <property type="match status" value="1"/>
</dbReference>
<dbReference type="AlphaFoldDB" id="A0AAD9JJT9"/>
<dbReference type="Gene3D" id="1.10.555.10">
    <property type="entry name" value="Rho GTPase activation protein"/>
    <property type="match status" value="1"/>
</dbReference>
<keyword evidence="2" id="KW-0175">Coiled coil</keyword>
<dbReference type="SUPFAM" id="SSF48350">
    <property type="entry name" value="GTPase activation domain, GAP"/>
    <property type="match status" value="1"/>
</dbReference>
<dbReference type="Gene3D" id="2.30.29.30">
    <property type="entry name" value="Pleckstrin-homology domain (PH domain)/Phosphotyrosine-binding domain (PTB)"/>
    <property type="match status" value="1"/>
</dbReference>
<dbReference type="EMBL" id="JAODUP010000269">
    <property type="protein sequence ID" value="KAK2154396.1"/>
    <property type="molecule type" value="Genomic_DNA"/>
</dbReference>
<dbReference type="GO" id="GO:0007165">
    <property type="term" value="P:signal transduction"/>
    <property type="evidence" value="ECO:0007669"/>
    <property type="project" value="InterPro"/>
</dbReference>
<dbReference type="Pfam" id="PF00620">
    <property type="entry name" value="RhoGAP"/>
    <property type="match status" value="1"/>
</dbReference>
<feature type="domain" description="PH" evidence="4">
    <location>
        <begin position="39"/>
        <end position="146"/>
    </location>
</feature>
<protein>
    <recommendedName>
        <fullName evidence="8">Rho GTPase-activating protein 24</fullName>
    </recommendedName>
</protein>
<proteinExistence type="predicted"/>
<dbReference type="GO" id="GO:0005096">
    <property type="term" value="F:GTPase activator activity"/>
    <property type="evidence" value="ECO:0007669"/>
    <property type="project" value="UniProtKB-KW"/>
</dbReference>
<dbReference type="InterPro" id="IPR000198">
    <property type="entry name" value="RhoGAP_dom"/>
</dbReference>
<sequence length="634" mass="71325">MSSDQSGLKKIINTMQSGINSMQRQGNSIFYTSSIQQQRAEKCGWLKKQGGVVKSWHRRWFTIKGDHMFYFTANDETKPPLGCIFLPGNKVIEYPLSGTEADKFIFEIIPGGDKDRMTVSHETYPLAAVTEDERRGWVHTIRRVMYAKKGGAIFGQKLEETMKYEQIKNNRKVPEIVEMCVEFLNKHGVQMEGVFRLPGRTLLIRQLREMFDCGERPDLEKMKVDVNTVASLLKQYLRELPEPIIPTNLYETIMKAVTRDMSINRDQGLQNLTSALQLMPSYNYNLLQYICKFLSQIHQNCDVNKMNDTNLATVFAQCVIRPDVDDPALLMGTAGNRSKVVLVLIQEVYTIFKIEYKADGTQVMVDNLLDIEESTSSFDVGAMTYFKVSSSMSQDGDLLSLDSDANTFTDSLPEPILPSNCCDTNDISDKSDLQKVSLKESHVEYEKECPSSDSSTSEDEPVFGSVRAGRLHSHQAASSNLVHDASHQVEVRITKSESGDVIPRPPVRRSKLLASSSQPAKDNTVDLVSNDSDDDLVIDRLTGTDLSTMTIEDIIPFLKTVFVELKAQRSKVKSLRTKLAATKEQHRKELEKVRADLYSERQATAKAVQKVVALQGELQACEMVTNQSSHVLAE</sequence>